<reference evidence="2" key="3">
    <citation type="submission" date="2020-12" db="UniProtKB">
        <authorList>
            <consortium name="EnsemblPlants"/>
        </authorList>
    </citation>
    <scope>IDENTIFICATION</scope>
</reference>
<evidence type="ECO:0000313" key="1">
    <source>
        <dbReference type="EMBL" id="PNR50888.1"/>
    </source>
</evidence>
<keyword evidence="3" id="KW-1185">Reference proteome</keyword>
<sequence>MAQVDVLEQKLETTTPIEEDIRLHINMEAKFVDITKYQSLIRNLIYLTYN</sequence>
<gene>
    <name evidence="1" type="ORF">PHYPA_010074</name>
</gene>
<reference evidence="1 3" key="1">
    <citation type="journal article" date="2008" name="Science">
        <title>The Physcomitrella genome reveals evolutionary insights into the conquest of land by plants.</title>
        <authorList>
            <person name="Rensing S."/>
            <person name="Lang D."/>
            <person name="Zimmer A."/>
            <person name="Terry A."/>
            <person name="Salamov A."/>
            <person name="Shapiro H."/>
            <person name="Nishiyama T."/>
            <person name="Perroud P.-F."/>
            <person name="Lindquist E."/>
            <person name="Kamisugi Y."/>
            <person name="Tanahashi T."/>
            <person name="Sakakibara K."/>
            <person name="Fujita T."/>
            <person name="Oishi K."/>
            <person name="Shin-I T."/>
            <person name="Kuroki Y."/>
            <person name="Toyoda A."/>
            <person name="Suzuki Y."/>
            <person name="Hashimoto A."/>
            <person name="Yamaguchi K."/>
            <person name="Sugano A."/>
            <person name="Kohara Y."/>
            <person name="Fujiyama A."/>
            <person name="Anterola A."/>
            <person name="Aoki S."/>
            <person name="Ashton N."/>
            <person name="Barbazuk W.B."/>
            <person name="Barker E."/>
            <person name="Bennetzen J."/>
            <person name="Bezanilla M."/>
            <person name="Blankenship R."/>
            <person name="Cho S.H."/>
            <person name="Dutcher S."/>
            <person name="Estelle M."/>
            <person name="Fawcett J.A."/>
            <person name="Gundlach H."/>
            <person name="Hanada K."/>
            <person name="Heyl A."/>
            <person name="Hicks K.A."/>
            <person name="Hugh J."/>
            <person name="Lohr M."/>
            <person name="Mayer K."/>
            <person name="Melkozernov A."/>
            <person name="Murata T."/>
            <person name="Nelson D."/>
            <person name="Pils B."/>
            <person name="Prigge M."/>
            <person name="Reiss B."/>
            <person name="Renner T."/>
            <person name="Rombauts S."/>
            <person name="Rushton P."/>
            <person name="Sanderfoot A."/>
            <person name="Schween G."/>
            <person name="Shiu S.-H."/>
            <person name="Stueber K."/>
            <person name="Theodoulou F.L."/>
            <person name="Tu H."/>
            <person name="Van de Peer Y."/>
            <person name="Verrier P.J."/>
            <person name="Waters E."/>
            <person name="Wood A."/>
            <person name="Yang L."/>
            <person name="Cove D."/>
            <person name="Cuming A."/>
            <person name="Hasebe M."/>
            <person name="Lucas S."/>
            <person name="Mishler D.B."/>
            <person name="Reski R."/>
            <person name="Grigoriev I."/>
            <person name="Quatrano R.S."/>
            <person name="Boore J.L."/>
        </authorList>
    </citation>
    <scope>NUCLEOTIDE SEQUENCE [LARGE SCALE GENOMIC DNA]</scope>
    <source>
        <strain evidence="2 3">cv. Gransden 2004</strain>
    </source>
</reference>
<name>A0A2K1KAT0_PHYPA</name>
<organism evidence="1">
    <name type="scientific">Physcomitrium patens</name>
    <name type="common">Spreading-leaved earth moss</name>
    <name type="synonym">Physcomitrella patens</name>
    <dbReference type="NCBI Taxonomy" id="3218"/>
    <lineage>
        <taxon>Eukaryota</taxon>
        <taxon>Viridiplantae</taxon>
        <taxon>Streptophyta</taxon>
        <taxon>Embryophyta</taxon>
        <taxon>Bryophyta</taxon>
        <taxon>Bryophytina</taxon>
        <taxon>Bryopsida</taxon>
        <taxon>Funariidae</taxon>
        <taxon>Funariales</taxon>
        <taxon>Funariaceae</taxon>
        <taxon>Physcomitrium</taxon>
    </lineage>
</organism>
<dbReference type="InParanoid" id="A0A2K1KAT0"/>
<dbReference type="AlphaFoldDB" id="A0A2K1KAT0"/>
<evidence type="ECO:0000313" key="2">
    <source>
        <dbReference type="EnsemblPlants" id="Pp3c7_7250V3.1"/>
    </source>
</evidence>
<dbReference type="EMBL" id="ABEU02000007">
    <property type="protein sequence ID" value="PNR50888.1"/>
    <property type="molecule type" value="Genomic_DNA"/>
</dbReference>
<dbReference type="Proteomes" id="UP000006727">
    <property type="component" value="Chromosome 7"/>
</dbReference>
<dbReference type="Gramene" id="Pp3c7_7250V3.1">
    <property type="protein sequence ID" value="Pp3c7_7250V3.1"/>
    <property type="gene ID" value="Pp3c7_7250"/>
</dbReference>
<protein>
    <submittedName>
        <fullName evidence="1 2">Uncharacterized protein</fullName>
    </submittedName>
</protein>
<proteinExistence type="predicted"/>
<reference evidence="1 3" key="2">
    <citation type="journal article" date="2018" name="Plant J.">
        <title>The Physcomitrella patens chromosome-scale assembly reveals moss genome structure and evolution.</title>
        <authorList>
            <person name="Lang D."/>
            <person name="Ullrich K.K."/>
            <person name="Murat F."/>
            <person name="Fuchs J."/>
            <person name="Jenkins J."/>
            <person name="Haas F.B."/>
            <person name="Piednoel M."/>
            <person name="Gundlach H."/>
            <person name="Van Bel M."/>
            <person name="Meyberg R."/>
            <person name="Vives C."/>
            <person name="Morata J."/>
            <person name="Symeonidi A."/>
            <person name="Hiss M."/>
            <person name="Muchero W."/>
            <person name="Kamisugi Y."/>
            <person name="Saleh O."/>
            <person name="Blanc G."/>
            <person name="Decker E.L."/>
            <person name="van Gessel N."/>
            <person name="Grimwood J."/>
            <person name="Hayes R.D."/>
            <person name="Graham S.W."/>
            <person name="Gunter L.E."/>
            <person name="McDaniel S.F."/>
            <person name="Hoernstein S.N.W."/>
            <person name="Larsson A."/>
            <person name="Li F.W."/>
            <person name="Perroud P.F."/>
            <person name="Phillips J."/>
            <person name="Ranjan P."/>
            <person name="Rokshar D.S."/>
            <person name="Rothfels C.J."/>
            <person name="Schneider L."/>
            <person name="Shu S."/>
            <person name="Stevenson D.W."/>
            <person name="Thummler F."/>
            <person name="Tillich M."/>
            <person name="Villarreal Aguilar J.C."/>
            <person name="Widiez T."/>
            <person name="Wong G.K."/>
            <person name="Wymore A."/>
            <person name="Zhang Y."/>
            <person name="Zimmer A.D."/>
            <person name="Quatrano R.S."/>
            <person name="Mayer K.F.X."/>
            <person name="Goodstein D."/>
            <person name="Casacuberta J.M."/>
            <person name="Vandepoele K."/>
            <person name="Reski R."/>
            <person name="Cuming A.C."/>
            <person name="Tuskan G.A."/>
            <person name="Maumus F."/>
            <person name="Salse J."/>
            <person name="Schmutz J."/>
            <person name="Rensing S.A."/>
        </authorList>
    </citation>
    <scope>NUCLEOTIDE SEQUENCE [LARGE SCALE GENOMIC DNA]</scope>
    <source>
        <strain evidence="2 3">cv. Gransden 2004</strain>
    </source>
</reference>
<dbReference type="EnsemblPlants" id="Pp3c7_7250V3.1">
    <property type="protein sequence ID" value="Pp3c7_7250V3.1"/>
    <property type="gene ID" value="Pp3c7_7250"/>
</dbReference>
<accession>A0A2K1KAT0</accession>
<evidence type="ECO:0000313" key="3">
    <source>
        <dbReference type="Proteomes" id="UP000006727"/>
    </source>
</evidence>